<evidence type="ECO:0000256" key="4">
    <source>
        <dbReference type="ARBA" id="ARBA00023284"/>
    </source>
</evidence>
<dbReference type="AlphaFoldDB" id="A0A2A4YR87"/>
<dbReference type="InterPro" id="IPR013766">
    <property type="entry name" value="Thioredoxin_domain"/>
</dbReference>
<reference key="1">
    <citation type="submission" date="2017-08" db="EMBL/GenBank/DDBJ databases">
        <title>A dynamic microbial community with high functional redundancy inhabits the cold, oxic subseafloor aquifer.</title>
        <authorList>
            <person name="Tully B.J."/>
            <person name="Wheat C.G."/>
            <person name="Glazer B.T."/>
            <person name="Huber J.A."/>
        </authorList>
    </citation>
    <scope>NUCLEOTIDE SEQUENCE [LARGE SCALE GENOMIC DNA]</scope>
</reference>
<keyword evidence="2" id="KW-0249">Electron transport</keyword>
<evidence type="ECO:0000256" key="3">
    <source>
        <dbReference type="ARBA" id="ARBA00023157"/>
    </source>
</evidence>
<dbReference type="NCBIfam" id="NF008229">
    <property type="entry name" value="PRK10996.1"/>
    <property type="match status" value="1"/>
</dbReference>
<evidence type="ECO:0000256" key="1">
    <source>
        <dbReference type="ARBA" id="ARBA00022448"/>
    </source>
</evidence>
<dbReference type="GO" id="GO:0015035">
    <property type="term" value="F:protein-disulfide reductase activity"/>
    <property type="evidence" value="ECO:0007669"/>
    <property type="project" value="TreeGrafter"/>
</dbReference>
<dbReference type="EMBL" id="NVUS01000032">
    <property type="protein sequence ID" value="PCI97231.1"/>
    <property type="molecule type" value="Genomic_DNA"/>
</dbReference>
<keyword evidence="4" id="KW-0676">Redox-active center</keyword>
<dbReference type="Gene3D" id="3.40.30.10">
    <property type="entry name" value="Glutaredoxin"/>
    <property type="match status" value="1"/>
</dbReference>
<dbReference type="Pfam" id="PF21352">
    <property type="entry name" value="Zn_ribbon_Thio2"/>
    <property type="match status" value="1"/>
</dbReference>
<evidence type="ECO:0000256" key="2">
    <source>
        <dbReference type="ARBA" id="ARBA00022982"/>
    </source>
</evidence>
<keyword evidence="1" id="KW-0813">Transport</keyword>
<dbReference type="InterPro" id="IPR017937">
    <property type="entry name" value="Thioredoxin_CS"/>
</dbReference>
<feature type="domain" description="Thioredoxin" evidence="5">
    <location>
        <begin position="19"/>
        <end position="146"/>
    </location>
</feature>
<dbReference type="PROSITE" id="PS51352">
    <property type="entry name" value="THIOREDOXIN_2"/>
    <property type="match status" value="1"/>
</dbReference>
<proteinExistence type="predicted"/>
<name>A0A2A4YR87_9PROT</name>
<dbReference type="PROSITE" id="PS00194">
    <property type="entry name" value="THIOREDOXIN_1"/>
    <property type="match status" value="1"/>
</dbReference>
<accession>A0A2A4YR87</accession>
<dbReference type="Pfam" id="PF00085">
    <property type="entry name" value="Thioredoxin"/>
    <property type="match status" value="1"/>
</dbReference>
<evidence type="ECO:0000313" key="6">
    <source>
        <dbReference type="EMBL" id="PCI97231.1"/>
    </source>
</evidence>
<dbReference type="GO" id="GO:0045454">
    <property type="term" value="P:cell redox homeostasis"/>
    <property type="evidence" value="ECO:0007669"/>
    <property type="project" value="TreeGrafter"/>
</dbReference>
<organism evidence="6">
    <name type="scientific">OCS116 cluster bacterium</name>
    <dbReference type="NCBI Taxonomy" id="2030921"/>
    <lineage>
        <taxon>Bacteria</taxon>
        <taxon>Pseudomonadati</taxon>
        <taxon>Pseudomonadota</taxon>
        <taxon>Alphaproteobacteria</taxon>
        <taxon>OCS116 cluster</taxon>
    </lineage>
</organism>
<keyword evidence="3" id="KW-1015">Disulfide bond</keyword>
<gene>
    <name evidence="6" type="ORF">COB13_16190</name>
</gene>
<evidence type="ECO:0000259" key="5">
    <source>
        <dbReference type="PROSITE" id="PS51352"/>
    </source>
</evidence>
<dbReference type="PRINTS" id="PR00421">
    <property type="entry name" value="THIOREDOXIN"/>
</dbReference>
<protein>
    <submittedName>
        <fullName evidence="6">Thioredoxin TrxC</fullName>
    </submittedName>
</protein>
<dbReference type="CDD" id="cd02947">
    <property type="entry name" value="TRX_family"/>
    <property type="match status" value="1"/>
</dbReference>
<dbReference type="Gene3D" id="2.30.30.380">
    <property type="entry name" value="Zn-finger domain of Sec23/24"/>
    <property type="match status" value="1"/>
</dbReference>
<dbReference type="InterPro" id="IPR036249">
    <property type="entry name" value="Thioredoxin-like_sf"/>
</dbReference>
<dbReference type="SUPFAM" id="SSF52833">
    <property type="entry name" value="Thioredoxin-like"/>
    <property type="match status" value="1"/>
</dbReference>
<dbReference type="PANTHER" id="PTHR45663">
    <property type="entry name" value="GEO12009P1"/>
    <property type="match status" value="1"/>
</dbReference>
<dbReference type="PANTHER" id="PTHR45663:SF11">
    <property type="entry name" value="GEO12009P1"/>
    <property type="match status" value="1"/>
</dbReference>
<sequence length="147" mass="16059">MTQNSILIVCTSCATVNRLPADKQLPEAKCGKCKTPLGAPKPIDISDKIFAKLQSRDQGPYVLDVWAPWCGPCKMMTPAYTASAAKFNGNIRFLKLNSEQYPNAATRLNIKGIPALFFFNHGKLISQQSGALPETNITQWIKADSSA</sequence>
<dbReference type="GO" id="GO:0005829">
    <property type="term" value="C:cytosol"/>
    <property type="evidence" value="ECO:0007669"/>
    <property type="project" value="TreeGrafter"/>
</dbReference>
<comment type="caution">
    <text evidence="6">The sequence shown here is derived from an EMBL/GenBank/DDBJ whole genome shotgun (WGS) entry which is preliminary data.</text>
</comment>
<dbReference type="InterPro" id="IPR049299">
    <property type="entry name" value="Thio2_N"/>
</dbReference>
<reference evidence="6" key="2">
    <citation type="journal article" date="2018" name="ISME J.">
        <title>A dynamic microbial community with high functional redundancy inhabits the cold, oxic subseafloor aquifer.</title>
        <authorList>
            <person name="Tully B.J."/>
            <person name="Wheat C.G."/>
            <person name="Glazer B.T."/>
            <person name="Huber J.A."/>
        </authorList>
    </citation>
    <scope>NUCLEOTIDE SEQUENCE</scope>
    <source>
        <strain evidence="6">NORP83</strain>
    </source>
</reference>